<name>A0A0T6BN70_9BACI</name>
<dbReference type="EMBL" id="LECW02000023">
    <property type="protein sequence ID" value="KRT93075.1"/>
    <property type="molecule type" value="Genomic_DNA"/>
</dbReference>
<sequence>MGKVSLYDLLKPENDESPKTTNNTQKQQPEENGQSSSIGVSELFNNQPEFAEENDVSNLLKRYNQAQKHEFTEEQWRHFEEIYNSIPKNLPSEEKGFRLFAEQGLPMAFIYSKFLLKEEETFMVGNKVYRTNFDRIVDDLTGEPVIQVKNALKPRRGHNEPRKESVSVSDEKTDADLEGQYAFNLKDIPDEMIIKPSVLNKKKSSVTSRTQRRRLEERFRAKTENGLPLDRPIIEYTRKPFKMKVFVFSSQKDLEVRKDFVRNNLEAVYIDNEDDVLMVQPDDVLVWTDECNEEMEIIKRKYLGDSKNILAVQYHLGEPKSKYVIEEGVPIIPALNELNLLPIKTEIQNRYDEASLEYDVERTGDRYFNLRW</sequence>
<dbReference type="Proteomes" id="UP000036168">
    <property type="component" value="Unassembled WGS sequence"/>
</dbReference>
<feature type="compositionally biased region" description="Polar residues" evidence="1">
    <location>
        <begin position="19"/>
        <end position="38"/>
    </location>
</feature>
<dbReference type="EMBL" id="JARRTL010000047">
    <property type="protein sequence ID" value="MEC0487886.1"/>
    <property type="molecule type" value="Genomic_DNA"/>
</dbReference>
<evidence type="ECO:0000313" key="3">
    <source>
        <dbReference type="EMBL" id="MEC0487886.1"/>
    </source>
</evidence>
<accession>A0A0T6BN70</accession>
<evidence type="ECO:0000313" key="4">
    <source>
        <dbReference type="Proteomes" id="UP000036168"/>
    </source>
</evidence>
<proteinExistence type="predicted"/>
<keyword evidence="5" id="KW-1185">Reference proteome</keyword>
<reference evidence="2 4" key="1">
    <citation type="journal article" date="2015" name="Int. J. Syst. Evol. Microbiol.">
        <title>Bacillus glycinifermentans sp. nov., isolated from fermented soybean paste.</title>
        <authorList>
            <person name="Kim S.J."/>
            <person name="Dunlap C.A."/>
            <person name="Kwon S.W."/>
            <person name="Rooney A.P."/>
        </authorList>
    </citation>
    <scope>NUCLEOTIDE SEQUENCE [LARGE SCALE GENOMIC DNA]</scope>
    <source>
        <strain evidence="2 4">GO-13</strain>
    </source>
</reference>
<feature type="region of interest" description="Disordered" evidence="1">
    <location>
        <begin position="1"/>
        <end position="38"/>
    </location>
</feature>
<dbReference type="AlphaFoldDB" id="A0A0T6BN70"/>
<reference evidence="2" key="2">
    <citation type="submission" date="2015-10" db="EMBL/GenBank/DDBJ databases">
        <authorList>
            <person name="Gilbert D.G."/>
        </authorList>
    </citation>
    <scope>NUCLEOTIDE SEQUENCE</scope>
    <source>
        <strain evidence="2">GO-13</strain>
    </source>
</reference>
<organism evidence="2 4">
    <name type="scientific">Bacillus glycinifermentans</name>
    <dbReference type="NCBI Taxonomy" id="1664069"/>
    <lineage>
        <taxon>Bacteria</taxon>
        <taxon>Bacillati</taxon>
        <taxon>Bacillota</taxon>
        <taxon>Bacilli</taxon>
        <taxon>Bacillales</taxon>
        <taxon>Bacillaceae</taxon>
        <taxon>Bacillus</taxon>
    </lineage>
</organism>
<gene>
    <name evidence="2" type="ORF">AB447_203845</name>
    <name evidence="3" type="ORF">P8828_24375</name>
</gene>
<dbReference type="Proteomes" id="UP001341297">
    <property type="component" value="Unassembled WGS sequence"/>
</dbReference>
<protein>
    <submittedName>
        <fullName evidence="2">Uncharacterized protein</fullName>
    </submittedName>
</protein>
<evidence type="ECO:0000313" key="5">
    <source>
        <dbReference type="Proteomes" id="UP001341297"/>
    </source>
</evidence>
<evidence type="ECO:0000256" key="1">
    <source>
        <dbReference type="SAM" id="MobiDB-lite"/>
    </source>
</evidence>
<comment type="caution">
    <text evidence="2">The sequence shown here is derived from an EMBL/GenBank/DDBJ whole genome shotgun (WGS) entry which is preliminary data.</text>
</comment>
<reference evidence="3 5" key="3">
    <citation type="submission" date="2023-03" db="EMBL/GenBank/DDBJ databases">
        <title>Agriculturally important microbes genome sequencing.</title>
        <authorList>
            <person name="Dunlap C."/>
        </authorList>
    </citation>
    <scope>NUCLEOTIDE SEQUENCE [LARGE SCALE GENOMIC DNA]</scope>
    <source>
        <strain evidence="3 5">CBP-3203</strain>
    </source>
</reference>
<evidence type="ECO:0000313" key="2">
    <source>
        <dbReference type="EMBL" id="KRT93075.1"/>
    </source>
</evidence>
<dbReference type="RefSeq" id="WP_048353734.1">
    <property type="nucleotide sequence ID" value="NZ_JARRTL010000047.1"/>
</dbReference>